<evidence type="ECO:0000313" key="18">
    <source>
        <dbReference type="EMBL" id="CAB9494126.1"/>
    </source>
</evidence>
<feature type="region of interest" description="Disordered" evidence="15">
    <location>
        <begin position="373"/>
        <end position="418"/>
    </location>
</feature>
<feature type="domain" description="FtsK" evidence="17">
    <location>
        <begin position="581"/>
        <end position="794"/>
    </location>
</feature>
<dbReference type="GO" id="GO:0051301">
    <property type="term" value="P:cell division"/>
    <property type="evidence" value="ECO:0007669"/>
    <property type="project" value="UniProtKB-KW"/>
</dbReference>
<dbReference type="PROSITE" id="PS50901">
    <property type="entry name" value="FTSK"/>
    <property type="match status" value="1"/>
</dbReference>
<comment type="subcellular location">
    <subcellularLocation>
        <location evidence="1">Cell membrane</location>
        <topology evidence="1">Multi-pass membrane protein</topology>
    </subcellularLocation>
</comment>
<evidence type="ECO:0000256" key="16">
    <source>
        <dbReference type="SAM" id="Phobius"/>
    </source>
</evidence>
<dbReference type="SUPFAM" id="SSF52540">
    <property type="entry name" value="P-loop containing nucleoside triphosphate hydrolases"/>
    <property type="match status" value="1"/>
</dbReference>
<evidence type="ECO:0000256" key="10">
    <source>
        <dbReference type="ARBA" id="ARBA00022989"/>
    </source>
</evidence>
<feature type="compositionally biased region" description="Polar residues" evidence="15">
    <location>
        <begin position="379"/>
        <end position="389"/>
    </location>
</feature>
<evidence type="ECO:0000313" key="19">
    <source>
        <dbReference type="Proteomes" id="UP000509458"/>
    </source>
</evidence>
<dbReference type="InterPro" id="IPR027417">
    <property type="entry name" value="P-loop_NTPase"/>
</dbReference>
<dbReference type="GO" id="GO:0005886">
    <property type="term" value="C:plasma membrane"/>
    <property type="evidence" value="ECO:0007669"/>
    <property type="project" value="UniProtKB-SubCell"/>
</dbReference>
<dbReference type="GO" id="GO:0005524">
    <property type="term" value="F:ATP binding"/>
    <property type="evidence" value="ECO:0007669"/>
    <property type="project" value="UniProtKB-UniRule"/>
</dbReference>
<evidence type="ECO:0000256" key="11">
    <source>
        <dbReference type="ARBA" id="ARBA00023125"/>
    </source>
</evidence>
<keyword evidence="8" id="KW-0159">Chromosome partition</keyword>
<dbReference type="AlphaFoldDB" id="A0A6T9Y333"/>
<evidence type="ECO:0000256" key="8">
    <source>
        <dbReference type="ARBA" id="ARBA00022829"/>
    </source>
</evidence>
<evidence type="ECO:0000256" key="3">
    <source>
        <dbReference type="ARBA" id="ARBA00020887"/>
    </source>
</evidence>
<evidence type="ECO:0000256" key="15">
    <source>
        <dbReference type="SAM" id="MobiDB-lite"/>
    </source>
</evidence>
<evidence type="ECO:0000259" key="17">
    <source>
        <dbReference type="PROSITE" id="PS50901"/>
    </source>
</evidence>
<accession>A0A6T9Y333</accession>
<evidence type="ECO:0000256" key="14">
    <source>
        <dbReference type="PROSITE-ProRule" id="PRU00289"/>
    </source>
</evidence>
<feature type="transmembrane region" description="Helical" evidence="16">
    <location>
        <begin position="98"/>
        <end position="120"/>
    </location>
</feature>
<keyword evidence="4" id="KW-1003">Cell membrane</keyword>
<dbReference type="Proteomes" id="UP000509458">
    <property type="component" value="Chromosome"/>
</dbReference>
<dbReference type="Pfam" id="PF01580">
    <property type="entry name" value="FtsK_SpoIIIE"/>
    <property type="match status" value="1"/>
</dbReference>
<dbReference type="Pfam" id="PF09397">
    <property type="entry name" value="FtsK_gamma"/>
    <property type="match status" value="1"/>
</dbReference>
<feature type="binding site" evidence="14">
    <location>
        <begin position="598"/>
        <end position="605"/>
    </location>
    <ligand>
        <name>ATP</name>
        <dbReference type="ChEBI" id="CHEBI:30616"/>
    </ligand>
</feature>
<feature type="compositionally biased region" description="Polar residues" evidence="15">
    <location>
        <begin position="333"/>
        <end position="360"/>
    </location>
</feature>
<dbReference type="InterPro" id="IPR036390">
    <property type="entry name" value="WH_DNA-bd_sf"/>
</dbReference>
<sequence length="941" mass="102311">MARLTGVQRVWEAGMIIACVFAFFLLLALVSFHPGDPGWSQAGLQLDIHNWVGATGAWVADLLLFSFGFLAYLLPFGSAFLGWFLFQHIKELDEFDYLTIGLRIIGGLLMALGATGIASINFDDIYNFSAGGFVGDVISSALIPYFNTAGTILLLLCFFCTGFTLLTGISWLTIIDRLGEGTLWLGRKTLSAPQSLLALEMPRLALANKSSNQESTDTSELDITSMRAEPLASSAQVQEQSQQPQTPTQRATSTRNEPSFGIDELNNEPPFYTYDVGDNAQAEGKSTQDSENLRSDEALSNAGESEPETKKSAFSLSGMRNAVTGSFKDKSGLGNSNQDEPVSSESENTRSEPQVQQSPHINFDELEEFDEDLPYETGSKPTSSVNVSETPAPAAQTQTPQSLEAHSHTEQAQTASQESNQAFAPAALGAKPVKAKSNEVDPDLPPMPSFDLLERADKHENPLTPEEIEGISRLVEEKLADFNIEATVVGVYPGPVITRFELDLAPGVKVSKITGLSKDLARAMSAISVRVVEVIPGKSVIGLELPNKKREMVRLSEVISCDTFQSNKSPLTMVLGADISGQPVVVDLAKMPHLLVAGTTGSGKSVGVNVMILSLLYKSTPEDVRMIMIDPKMLELSVYEGIPHLLSEVVTDMKEAANALRWCVGEMERRYRLMSALGVRNLKGYNAKVEEAIANGTPIKDPLWKNEESMDAEAPDLAKLPAIVVVVDEFADMMMIVGKKVEELIARIAQKARAAGIHLILATQRPSVDVITGLIKANIPTRCAFQVSSKIDSRTILDQQGAETLLGMGDMLYLPPGSPVPTRVHGAFVDDHEVHAVVADWQKRGEPEYIDEILNGEATAEVLLPGEQPEGEDQEFDAFYDEAVAFVTETRRASVSSVQRKFRIGYNRAARLVEQMEMSGVVSAQGHNGNREVLAPPPHKE</sequence>
<feature type="transmembrane region" description="Helical" evidence="16">
    <location>
        <begin position="12"/>
        <end position="32"/>
    </location>
</feature>
<dbReference type="RefSeq" id="WP_179983536.1">
    <property type="nucleotide sequence ID" value="NZ_LR812090.1"/>
</dbReference>
<name>A0A6T9Y333_ALTMA</name>
<feature type="region of interest" description="Disordered" evidence="15">
    <location>
        <begin position="230"/>
        <end position="361"/>
    </location>
</feature>
<keyword evidence="12 16" id="KW-0472">Membrane</keyword>
<dbReference type="GO" id="GO:0007059">
    <property type="term" value="P:chromosome segregation"/>
    <property type="evidence" value="ECO:0007669"/>
    <property type="project" value="UniProtKB-KW"/>
</dbReference>
<dbReference type="Gene3D" id="3.30.980.40">
    <property type="match status" value="1"/>
</dbReference>
<gene>
    <name evidence="18" type="primary">ftsK</name>
    <name evidence="18" type="ORF">ALFOR1_31077</name>
</gene>
<comment type="similarity">
    <text evidence="2">Belongs to the FtsK/SpoIIIE/SftA family.</text>
</comment>
<dbReference type="InterPro" id="IPR041027">
    <property type="entry name" value="FtsK_alpha"/>
</dbReference>
<dbReference type="InterPro" id="IPR002543">
    <property type="entry name" value="FtsK_dom"/>
</dbReference>
<evidence type="ECO:0000256" key="7">
    <source>
        <dbReference type="ARBA" id="ARBA00022741"/>
    </source>
</evidence>
<evidence type="ECO:0000256" key="6">
    <source>
        <dbReference type="ARBA" id="ARBA00022692"/>
    </source>
</evidence>
<feature type="compositionally biased region" description="Low complexity" evidence="15">
    <location>
        <begin position="390"/>
        <end position="401"/>
    </location>
</feature>
<evidence type="ECO:0000256" key="4">
    <source>
        <dbReference type="ARBA" id="ARBA00022475"/>
    </source>
</evidence>
<dbReference type="FunFam" id="3.40.50.300:FF:000209">
    <property type="entry name" value="Cell division protein FtsK"/>
    <property type="match status" value="1"/>
</dbReference>
<keyword evidence="7 14" id="KW-0547">Nucleotide-binding</keyword>
<dbReference type="Gene3D" id="3.40.50.300">
    <property type="entry name" value="P-loop containing nucleotide triphosphate hydrolases"/>
    <property type="match status" value="1"/>
</dbReference>
<dbReference type="Pfam" id="PF13491">
    <property type="entry name" value="FtsK_4TM"/>
    <property type="match status" value="1"/>
</dbReference>
<dbReference type="PANTHER" id="PTHR22683:SF41">
    <property type="entry name" value="DNA TRANSLOCASE FTSK"/>
    <property type="match status" value="1"/>
</dbReference>
<organism evidence="18 19">
    <name type="scientific">Alteromonas macleodii</name>
    <name type="common">Pseudoalteromonas macleodii</name>
    <dbReference type="NCBI Taxonomy" id="28108"/>
    <lineage>
        <taxon>Bacteria</taxon>
        <taxon>Pseudomonadati</taxon>
        <taxon>Pseudomonadota</taxon>
        <taxon>Gammaproteobacteria</taxon>
        <taxon>Alteromonadales</taxon>
        <taxon>Alteromonadaceae</taxon>
        <taxon>Alteromonas/Salinimonas group</taxon>
        <taxon>Alteromonas</taxon>
    </lineage>
</organism>
<dbReference type="CDD" id="cd01127">
    <property type="entry name" value="TrwB_TraG_TraD_VirD4"/>
    <property type="match status" value="1"/>
</dbReference>
<keyword evidence="6 16" id="KW-0812">Transmembrane</keyword>
<evidence type="ECO:0000256" key="13">
    <source>
        <dbReference type="ARBA" id="ARBA00023306"/>
    </source>
</evidence>
<feature type="transmembrane region" description="Helical" evidence="16">
    <location>
        <begin position="62"/>
        <end position="86"/>
    </location>
</feature>
<dbReference type="GO" id="GO:0003677">
    <property type="term" value="F:DNA binding"/>
    <property type="evidence" value="ECO:0007669"/>
    <property type="project" value="UniProtKB-KW"/>
</dbReference>
<feature type="region of interest" description="Disordered" evidence="15">
    <location>
        <begin position="431"/>
        <end position="451"/>
    </location>
</feature>
<feature type="compositionally biased region" description="Low complexity" evidence="15">
    <location>
        <begin position="233"/>
        <end position="255"/>
    </location>
</feature>
<reference evidence="18 19" key="1">
    <citation type="submission" date="2020-06" db="EMBL/GenBank/DDBJ databases">
        <authorList>
            <person name="Duchaud E."/>
        </authorList>
    </citation>
    <scope>NUCLEOTIDE SEQUENCE [LARGE SCALE GENOMIC DNA]</scope>
    <source>
        <strain evidence="18">Alteromonas fortis</strain>
    </source>
</reference>
<protein>
    <recommendedName>
        <fullName evidence="3">DNA translocase FtsK</fullName>
    </recommendedName>
</protein>
<dbReference type="EMBL" id="LR812090">
    <property type="protein sequence ID" value="CAB9494126.1"/>
    <property type="molecule type" value="Genomic_DNA"/>
</dbReference>
<dbReference type="InterPro" id="IPR018541">
    <property type="entry name" value="Ftsk_gamma"/>
</dbReference>
<evidence type="ECO:0000256" key="12">
    <source>
        <dbReference type="ARBA" id="ARBA00023136"/>
    </source>
</evidence>
<evidence type="ECO:0000256" key="1">
    <source>
        <dbReference type="ARBA" id="ARBA00004651"/>
    </source>
</evidence>
<keyword evidence="13" id="KW-0131">Cell cycle</keyword>
<evidence type="ECO:0000256" key="9">
    <source>
        <dbReference type="ARBA" id="ARBA00022840"/>
    </source>
</evidence>
<dbReference type="Gene3D" id="1.10.10.10">
    <property type="entry name" value="Winged helix-like DNA-binding domain superfamily/Winged helix DNA-binding domain"/>
    <property type="match status" value="1"/>
</dbReference>
<dbReference type="SUPFAM" id="SSF46785">
    <property type="entry name" value="Winged helix' DNA-binding domain"/>
    <property type="match status" value="1"/>
</dbReference>
<dbReference type="PANTHER" id="PTHR22683">
    <property type="entry name" value="SPORULATION PROTEIN RELATED"/>
    <property type="match status" value="1"/>
</dbReference>
<feature type="compositionally biased region" description="Basic and acidic residues" evidence="15">
    <location>
        <begin position="286"/>
        <end position="297"/>
    </location>
</feature>
<keyword evidence="10 16" id="KW-1133">Transmembrane helix</keyword>
<keyword evidence="9 14" id="KW-0067">ATP-binding</keyword>
<feature type="transmembrane region" description="Helical" evidence="16">
    <location>
        <begin position="126"/>
        <end position="146"/>
    </location>
</feature>
<dbReference type="Pfam" id="PF17854">
    <property type="entry name" value="FtsK_alpha"/>
    <property type="match status" value="1"/>
</dbReference>
<keyword evidence="11" id="KW-0238">DNA-binding</keyword>
<dbReference type="InterPro" id="IPR036388">
    <property type="entry name" value="WH-like_DNA-bd_sf"/>
</dbReference>
<dbReference type="InterPro" id="IPR050206">
    <property type="entry name" value="FtsK/SpoIIIE/SftA"/>
</dbReference>
<dbReference type="InterPro" id="IPR025199">
    <property type="entry name" value="FtsK_4TM"/>
</dbReference>
<dbReference type="SMART" id="SM00843">
    <property type="entry name" value="Ftsk_gamma"/>
    <property type="match status" value="1"/>
</dbReference>
<evidence type="ECO:0000256" key="5">
    <source>
        <dbReference type="ARBA" id="ARBA00022618"/>
    </source>
</evidence>
<feature type="transmembrane region" description="Helical" evidence="16">
    <location>
        <begin position="153"/>
        <end position="174"/>
    </location>
</feature>
<keyword evidence="5" id="KW-0132">Cell division</keyword>
<evidence type="ECO:0000256" key="2">
    <source>
        <dbReference type="ARBA" id="ARBA00006474"/>
    </source>
</evidence>
<proteinExistence type="inferred from homology"/>